<feature type="region of interest" description="Disordered" evidence="1">
    <location>
        <begin position="322"/>
        <end position="392"/>
    </location>
</feature>
<protein>
    <submittedName>
        <fullName evidence="3">Uncharacterized protein LOC106125004</fullName>
    </submittedName>
</protein>
<feature type="region of interest" description="Disordered" evidence="1">
    <location>
        <begin position="601"/>
        <end position="700"/>
    </location>
</feature>
<feature type="chain" id="PRO_5042582145" evidence="2">
    <location>
        <begin position="20"/>
        <end position="949"/>
    </location>
</feature>
<dbReference type="RefSeq" id="XP_013177544.1">
    <property type="nucleotide sequence ID" value="XM_013322090.1"/>
</dbReference>
<feature type="signal peptide" evidence="2">
    <location>
        <begin position="1"/>
        <end position="19"/>
    </location>
</feature>
<evidence type="ECO:0000256" key="2">
    <source>
        <dbReference type="SAM" id="SignalP"/>
    </source>
</evidence>
<organism evidence="3">
    <name type="scientific">Papilio xuthus</name>
    <name type="common">Asian swallowtail butterfly</name>
    <dbReference type="NCBI Taxonomy" id="66420"/>
    <lineage>
        <taxon>Eukaryota</taxon>
        <taxon>Metazoa</taxon>
        <taxon>Ecdysozoa</taxon>
        <taxon>Arthropoda</taxon>
        <taxon>Hexapoda</taxon>
        <taxon>Insecta</taxon>
        <taxon>Pterygota</taxon>
        <taxon>Neoptera</taxon>
        <taxon>Endopterygota</taxon>
        <taxon>Lepidoptera</taxon>
        <taxon>Glossata</taxon>
        <taxon>Ditrysia</taxon>
        <taxon>Papilionoidea</taxon>
        <taxon>Papilionidae</taxon>
        <taxon>Papilioninae</taxon>
        <taxon>Papilio</taxon>
    </lineage>
</organism>
<feature type="region of interest" description="Disordered" evidence="1">
    <location>
        <begin position="919"/>
        <end position="949"/>
    </location>
</feature>
<keyword evidence="2" id="KW-0732">Signal</keyword>
<sequence>MGRKVMLILACLTFSETLGEPEKPKVNLVDNTAKESGSRLYRHVPAGVYASAAPYAAYSFHAPRLATAPKEMQLVPVNQERVVIQNTNGFLTDSYGKFAETPQMVGFKTTLPQQFVRLQDLPLHLSQPLVSGAPGAQQGAQHFFAPAHFNVQGFQAPGTSSFARYAVPQPVVHNANIRNFGGFPVLQNNFNPHPVAQQQPSSNKAVFVNLQSEEQQSNGPKFQRLEEAPRSLPVAQENKNQNFNNPQQLHGNKEQLQAAPAKVTTYVNGKKTVLTLETRPPLPLLDISLLEPLTFDNPLVPQVQHFLPRINEATYHSLHNYNANNKKQQKPVQLKPKSQETGVIRNKPKSKNKVNKKKQPRPQYIENENEHQTPDITINETPNASPEISYEIKSPNYKETYKEQVVSYNKETTSKPVTYSYKKEEQSQPINYSYNKEEKSQPINYSYNKETTSEPIQYTYEKQVQSKPVHYSYEHNSKAPQQENQAHYENREQDPKQLTYTSKDENRDEEQSDHVRVRQPATSIELQEESAEDDTPKQPQPPQNTHNIQREQYSNAPQPTHQLVPEHRQVTHNQKHLQDESYTDNHEFPKSFMELVNSQINHGHYHAGPPKYNNHKNQLPTHRPNEQIRVDPQQHIHKQQPDRPQESHHNGGQHREQHDDYVHNTHTYEKPKGSREFSEGHNNEKQNRQEANEEENKEENFERAYKNAAFGFPGYEKNSEDIEKEIYNPEAYAIGRENGNFDFEHAPFQQYYEESDKFPKETHSSYKDSRDKVKEDYYLGFTAAKPESINDRHNNKQEYFEMYKQHKPENYFSAKQNENEDEEHEKQNAKYSAIPYYYESEEKPKQQSARYQAGPKVLYEFDYGKETPRDNAARGSQPLQRFKTKTQFVEPQFQYGFEPSSLPYLLDSELAPMASNVRLESEKPGARKKTYKENWYIKKSSTSGGSNKS</sequence>
<evidence type="ECO:0000313" key="3">
    <source>
        <dbReference type="RefSeq" id="XP_013177544.1"/>
    </source>
</evidence>
<feature type="compositionally biased region" description="Polar residues" evidence="1">
    <location>
        <begin position="441"/>
        <end position="466"/>
    </location>
</feature>
<feature type="compositionally biased region" description="Basic and acidic residues" evidence="1">
    <location>
        <begin position="623"/>
        <end position="691"/>
    </location>
</feature>
<feature type="compositionally biased region" description="Basic and acidic residues" evidence="1">
    <location>
        <begin position="486"/>
        <end position="495"/>
    </location>
</feature>
<gene>
    <name evidence="3" type="primary">LOC106125004</name>
</gene>
<name>A0AAJ6ZR80_PAPXU</name>
<feature type="compositionally biased region" description="Low complexity" evidence="1">
    <location>
        <begin position="938"/>
        <end position="949"/>
    </location>
</feature>
<dbReference type="Proteomes" id="UP000694872">
    <property type="component" value="Unplaced"/>
</dbReference>
<dbReference type="AlphaFoldDB" id="A0AAJ6ZR80"/>
<feature type="compositionally biased region" description="Polar residues" evidence="1">
    <location>
        <begin position="374"/>
        <end position="386"/>
    </location>
</feature>
<feature type="region of interest" description="Disordered" evidence="1">
    <location>
        <begin position="419"/>
        <end position="547"/>
    </location>
</feature>
<feature type="compositionally biased region" description="Basic and acidic residues" evidence="1">
    <location>
        <begin position="919"/>
        <end position="936"/>
    </location>
</feature>
<proteinExistence type="predicted"/>
<reference evidence="3" key="1">
    <citation type="submission" date="2025-08" db="UniProtKB">
        <authorList>
            <consortium name="RefSeq"/>
        </authorList>
    </citation>
    <scope>IDENTIFICATION</scope>
</reference>
<feature type="compositionally biased region" description="Basic residues" evidence="1">
    <location>
        <begin position="346"/>
        <end position="360"/>
    </location>
</feature>
<evidence type="ECO:0000256" key="1">
    <source>
        <dbReference type="SAM" id="MobiDB-lite"/>
    </source>
</evidence>
<accession>A0AAJ6ZR80</accession>
<dbReference type="KEGG" id="pxu:106125004"/>
<dbReference type="GeneID" id="106125004"/>